<dbReference type="PATRIC" id="fig|1056511.3.peg.4708"/>
<sequence length="471" mass="51897">MHKTKKQLLSTLLGLFMVGCGEGSGTVENSPKDNNLVTVNTEFAATYLQSLGSDLFQSALKYSQAAMGDMVKLGDHDGLECQYHGRLKVTNTQTGEEQRFDWVVTQQADGKVVSQQTLPIEPGCYDMDLVLTLDGNDQQFVANIAGKEVSEDPLSELDFVLYPSLGETKINIDDVRSLPVLKIAFSLEELSALAEPQLGLSVNGEPEQVFTLNQATEAAQFRLNLEPGYHRLQLHLYDADMMVGKADRRVRFARDKCTKVVVGGVNAKANVTLTELKDQGTFTFTIPDEVVDEVGSAQDLALIVRLARENMPVQERVLTVRYDGGLYKARELFETQGVDKVDAYLAFHRVSEASDGFNLTPFASCNMTINLGDSHKSECRLKLKREQVRTKQSLGALVLNVLDNEQQPVSGVKVFIDGELAGMTGNVYSTGSIKTYLVPGEHEIQVVAAEKLVTESIMLKPKAEQSKILYM</sequence>
<dbReference type="OrthoDB" id="5807395at2"/>
<dbReference type="AlphaFoldDB" id="L8J3D0"/>
<protein>
    <submittedName>
        <fullName evidence="1">Metalloprotease, putative</fullName>
    </submittedName>
</protein>
<evidence type="ECO:0000313" key="2">
    <source>
        <dbReference type="Proteomes" id="UP000011134"/>
    </source>
</evidence>
<comment type="caution">
    <text evidence="1">The sequence shown here is derived from an EMBL/GenBank/DDBJ whole genome shotgun (WGS) entry which is preliminary data.</text>
</comment>
<proteinExistence type="predicted"/>
<gene>
    <name evidence="1" type="ORF">C942_03894</name>
</gene>
<evidence type="ECO:0000313" key="1">
    <source>
        <dbReference type="EMBL" id="ELR63360.1"/>
    </source>
</evidence>
<dbReference type="EMBL" id="AMZO01000043">
    <property type="protein sequence ID" value="ELR63360.1"/>
    <property type="molecule type" value="Genomic_DNA"/>
</dbReference>
<keyword evidence="1" id="KW-0645">Protease</keyword>
<dbReference type="GO" id="GO:0008237">
    <property type="term" value="F:metallopeptidase activity"/>
    <property type="evidence" value="ECO:0007669"/>
    <property type="project" value="UniProtKB-KW"/>
</dbReference>
<dbReference type="Proteomes" id="UP000011134">
    <property type="component" value="Unassembled WGS sequence"/>
</dbReference>
<dbReference type="GO" id="GO:0006508">
    <property type="term" value="P:proteolysis"/>
    <property type="evidence" value="ECO:0007669"/>
    <property type="project" value="UniProtKB-KW"/>
</dbReference>
<keyword evidence="2" id="KW-1185">Reference proteome</keyword>
<accession>L8J3D0</accession>
<name>L8J3D0_9GAMM</name>
<organism evidence="1 2">
    <name type="scientific">Photobacterium marinum</name>
    <dbReference type="NCBI Taxonomy" id="1056511"/>
    <lineage>
        <taxon>Bacteria</taxon>
        <taxon>Pseudomonadati</taxon>
        <taxon>Pseudomonadota</taxon>
        <taxon>Gammaproteobacteria</taxon>
        <taxon>Vibrionales</taxon>
        <taxon>Vibrionaceae</taxon>
        <taxon>Photobacterium</taxon>
    </lineage>
</organism>
<keyword evidence="1" id="KW-0378">Hydrolase</keyword>
<dbReference type="PROSITE" id="PS51257">
    <property type="entry name" value="PROKAR_LIPOPROTEIN"/>
    <property type="match status" value="1"/>
</dbReference>
<reference evidence="1 2" key="1">
    <citation type="submission" date="2012-12" db="EMBL/GenBank/DDBJ databases">
        <title>Genome Assembly of Photobacterium sp. AK15.</title>
        <authorList>
            <person name="Khatri I."/>
            <person name="Vaidya B."/>
            <person name="Srinivas T.N.R."/>
            <person name="Subramanian S."/>
            <person name="Pinnaka A."/>
        </authorList>
    </citation>
    <scope>NUCLEOTIDE SEQUENCE [LARGE SCALE GENOMIC DNA]</scope>
    <source>
        <strain evidence="1 2">AK15</strain>
    </source>
</reference>
<dbReference type="RefSeq" id="WP_007470938.1">
    <property type="nucleotide sequence ID" value="NZ_AMZO01000043.1"/>
</dbReference>
<keyword evidence="1" id="KW-0482">Metalloprotease</keyword>